<dbReference type="HOGENOM" id="CLU_059703_1_0_9"/>
<dbReference type="RefSeq" id="WP_011971569.1">
    <property type="nucleotide sequence ID" value="NC_009633.1"/>
</dbReference>
<evidence type="ECO:0000313" key="2">
    <source>
        <dbReference type="EMBL" id="ABR48133.1"/>
    </source>
</evidence>
<keyword evidence="4" id="KW-1185">Reference proteome</keyword>
<name>A6TKE3_ALKMQ</name>
<reference evidence="4" key="2">
    <citation type="journal article" date="2016" name="Genome Announc.">
        <title>Complete genome sequence of Alkaliphilus metalliredigens strain QYMF, an alkaliphilic and metal-reducing bacterium isolated from borax-contaminated leachate ponds.</title>
        <authorList>
            <person name="Hwang C."/>
            <person name="Copeland A."/>
            <person name="Lucas S."/>
            <person name="Lapidus A."/>
            <person name="Barry K."/>
            <person name="Detter J.C."/>
            <person name="Glavina Del Rio T."/>
            <person name="Hammon N."/>
            <person name="Israni S."/>
            <person name="Dalin E."/>
            <person name="Tice H."/>
            <person name="Pitluck S."/>
            <person name="Chertkov O."/>
            <person name="Brettin T."/>
            <person name="Bruce D."/>
            <person name="Han C."/>
            <person name="Schmutz J."/>
            <person name="Larimer F."/>
            <person name="Land M.L."/>
            <person name="Hauser L."/>
            <person name="Kyrpides N."/>
            <person name="Mikhailova N."/>
            <person name="Ye Q."/>
            <person name="Zhou J."/>
            <person name="Richardson P."/>
            <person name="Fields M.W."/>
        </authorList>
    </citation>
    <scope>NUCLEOTIDE SEQUENCE [LARGE SCALE GENOMIC DNA]</scope>
    <source>
        <strain evidence="4">QYMF</strain>
    </source>
</reference>
<protein>
    <submittedName>
        <fullName evidence="1">Uncharacterized protein</fullName>
    </submittedName>
</protein>
<dbReference type="OrthoDB" id="1919832at2"/>
<evidence type="ECO:0000313" key="1">
    <source>
        <dbReference type="EMBL" id="ABR46661.1"/>
    </source>
</evidence>
<dbReference type="Proteomes" id="UP000001572">
    <property type="component" value="Chromosome"/>
</dbReference>
<dbReference type="NCBIfam" id="NF047561">
    <property type="entry name" value="orf58_phage_fam"/>
    <property type="match status" value="1"/>
</dbReference>
<sequence>MLFNRKVELIIGNKSYLSDNIDIDFSVPFDSDPEPNICDVSIYNLSMDSINRIGKSTEVILNAGYGEDIGAILVGTVADYEQRNIGTDLEFKMMIAPGIDRWMSKTFSKSYKEGMKASTILRDALSSFGLEIGELRLANDITYSKGKVVSGMLKNTIKNIATEAGSKLYIKNNIAFVRPPNAGTATGFLLSSKTGMVGSPEPIIIDDKKGYKVNMLLNNKMNTDSLVQIESRIVTGNFRVVKGQHLGDFITEVEVLPI</sequence>
<gene>
    <name evidence="1" type="ordered locus">Amet_0433</name>
    <name evidence="2" type="ordered locus">Amet_1970</name>
    <name evidence="3" type="ordered locus">Amet_4348</name>
</gene>
<proteinExistence type="predicted"/>
<organism evidence="1 4">
    <name type="scientific">Alkaliphilus metalliredigens (strain QYMF)</name>
    <dbReference type="NCBI Taxonomy" id="293826"/>
    <lineage>
        <taxon>Bacteria</taxon>
        <taxon>Bacillati</taxon>
        <taxon>Bacillota</taxon>
        <taxon>Clostridia</taxon>
        <taxon>Peptostreptococcales</taxon>
        <taxon>Natronincolaceae</taxon>
        <taxon>Alkaliphilus</taxon>
    </lineage>
</organism>
<dbReference type="STRING" id="293826.Amet_0433"/>
<dbReference type="KEGG" id="amt:Amet_1970"/>
<dbReference type="EMBL" id="CP000724">
    <property type="protein sequence ID" value="ABR48133.1"/>
    <property type="molecule type" value="Genomic_DNA"/>
</dbReference>
<dbReference type="eggNOG" id="ENOG5032TSY">
    <property type="taxonomic scope" value="Bacteria"/>
</dbReference>
<dbReference type="EMBL" id="CP000724">
    <property type="protein sequence ID" value="ABR50422.1"/>
    <property type="molecule type" value="Genomic_DNA"/>
</dbReference>
<accession>A6TKE3</accession>
<evidence type="ECO:0000313" key="4">
    <source>
        <dbReference type="Proteomes" id="UP000001572"/>
    </source>
</evidence>
<dbReference type="KEGG" id="amt:Amet_0433"/>
<reference evidence="1" key="1">
    <citation type="submission" date="2007-06" db="EMBL/GenBank/DDBJ databases">
        <title>Complete sequence of Alkaliphilus metalliredigens QYMF.</title>
        <authorList>
            <consortium name="US DOE Joint Genome Institute"/>
            <person name="Copeland A."/>
            <person name="Lucas S."/>
            <person name="Lapidus A."/>
            <person name="Barry K."/>
            <person name="Detter J.C."/>
            <person name="Glavina del Rio T."/>
            <person name="Hammon N."/>
            <person name="Israni S."/>
            <person name="Dalin E."/>
            <person name="Tice H."/>
            <person name="Pitluck S."/>
            <person name="Chertkov O."/>
            <person name="Brettin T."/>
            <person name="Bruce D."/>
            <person name="Han C."/>
            <person name="Schmutz J."/>
            <person name="Larimer F."/>
            <person name="Land M."/>
            <person name="Hauser L."/>
            <person name="Kyrpides N."/>
            <person name="Mikhailova N."/>
            <person name="Ye Q."/>
            <person name="Zhou J."/>
            <person name="Fields M."/>
            <person name="Richardson P."/>
        </authorList>
    </citation>
    <scope>NUCLEOTIDE SEQUENCE</scope>
    <source>
        <strain evidence="1">QYMF</strain>
    </source>
</reference>
<dbReference type="AlphaFoldDB" id="A6TKE3"/>
<evidence type="ECO:0000313" key="3">
    <source>
        <dbReference type="EMBL" id="ABR50422.1"/>
    </source>
</evidence>
<dbReference type="KEGG" id="amt:Amet_4348"/>
<dbReference type="EMBL" id="CP000724">
    <property type="protein sequence ID" value="ABR46661.1"/>
    <property type="molecule type" value="Genomic_DNA"/>
</dbReference>